<dbReference type="SUPFAM" id="SSF53623">
    <property type="entry name" value="MurD-like peptide ligases, catalytic domain"/>
    <property type="match status" value="1"/>
</dbReference>
<dbReference type="InterPro" id="IPR036565">
    <property type="entry name" value="Mur-like_cat_sf"/>
</dbReference>
<protein>
    <submittedName>
        <fullName evidence="9">Uncharacterized protein</fullName>
    </submittedName>
</protein>
<feature type="domain" description="Mur ligase central" evidence="8">
    <location>
        <begin position="42"/>
        <end position="151"/>
    </location>
</feature>
<reference evidence="9" key="1">
    <citation type="submission" date="2018-05" db="EMBL/GenBank/DDBJ databases">
        <authorList>
            <person name="Lanie J.A."/>
            <person name="Ng W.-L."/>
            <person name="Kazmierczak K.M."/>
            <person name="Andrzejewski T.M."/>
            <person name="Davidsen T.M."/>
            <person name="Wayne K.J."/>
            <person name="Tettelin H."/>
            <person name="Glass J.I."/>
            <person name="Rusch D."/>
            <person name="Podicherti R."/>
            <person name="Tsui H.-C.T."/>
            <person name="Winkler M.E."/>
        </authorList>
    </citation>
    <scope>NUCLEOTIDE SEQUENCE</scope>
</reference>
<feature type="domain" description="Mur ligase C-terminal" evidence="7">
    <location>
        <begin position="267"/>
        <end position="341"/>
    </location>
</feature>
<feature type="non-terminal residue" evidence="9">
    <location>
        <position position="1"/>
    </location>
</feature>
<evidence type="ECO:0000259" key="8">
    <source>
        <dbReference type="Pfam" id="PF08245"/>
    </source>
</evidence>
<feature type="non-terminal residue" evidence="9">
    <location>
        <position position="343"/>
    </location>
</feature>
<dbReference type="Gene3D" id="3.90.190.20">
    <property type="entry name" value="Mur ligase, C-terminal domain"/>
    <property type="match status" value="1"/>
</dbReference>
<dbReference type="AlphaFoldDB" id="A0A382PKK3"/>
<dbReference type="InterPro" id="IPR013221">
    <property type="entry name" value="Mur_ligase_cen"/>
</dbReference>
<dbReference type="GO" id="GO:0009252">
    <property type="term" value="P:peptidoglycan biosynthetic process"/>
    <property type="evidence" value="ECO:0007669"/>
    <property type="project" value="UniProtKB-UniPathway"/>
</dbReference>
<gene>
    <name evidence="9" type="ORF">METZ01_LOCUS326049</name>
</gene>
<dbReference type="PANTHER" id="PTHR43692">
    <property type="entry name" value="UDP-N-ACETYLMURAMOYLALANINE--D-GLUTAMATE LIGASE"/>
    <property type="match status" value="1"/>
</dbReference>
<evidence type="ECO:0000259" key="7">
    <source>
        <dbReference type="Pfam" id="PF02875"/>
    </source>
</evidence>
<dbReference type="InterPro" id="IPR036615">
    <property type="entry name" value="Mur_ligase_C_dom_sf"/>
</dbReference>
<dbReference type="PANTHER" id="PTHR43692:SF1">
    <property type="entry name" value="UDP-N-ACETYLMURAMOYLALANINE--D-GLUTAMATE LIGASE"/>
    <property type="match status" value="1"/>
</dbReference>
<dbReference type="Pfam" id="PF08245">
    <property type="entry name" value="Mur_ligase_M"/>
    <property type="match status" value="1"/>
</dbReference>
<keyword evidence="3" id="KW-0963">Cytoplasm</keyword>
<dbReference type="GO" id="GO:0008360">
    <property type="term" value="P:regulation of cell shape"/>
    <property type="evidence" value="ECO:0007669"/>
    <property type="project" value="InterPro"/>
</dbReference>
<evidence type="ECO:0000256" key="1">
    <source>
        <dbReference type="ARBA" id="ARBA00004496"/>
    </source>
</evidence>
<dbReference type="UniPathway" id="UPA00219"/>
<evidence type="ECO:0000256" key="3">
    <source>
        <dbReference type="ARBA" id="ARBA00022490"/>
    </source>
</evidence>
<dbReference type="NCBIfam" id="TIGR01087">
    <property type="entry name" value="murD"/>
    <property type="match status" value="1"/>
</dbReference>
<dbReference type="InterPro" id="IPR005762">
    <property type="entry name" value="MurD"/>
</dbReference>
<dbReference type="GO" id="GO:0008764">
    <property type="term" value="F:UDP-N-acetylmuramoylalanine-D-glutamate ligase activity"/>
    <property type="evidence" value="ECO:0007669"/>
    <property type="project" value="UniProtKB-EC"/>
</dbReference>
<comment type="pathway">
    <text evidence="2">Cell wall biogenesis; peptidoglycan biosynthesis.</text>
</comment>
<evidence type="ECO:0000313" key="9">
    <source>
        <dbReference type="EMBL" id="SVC73195.1"/>
    </source>
</evidence>
<keyword evidence="4" id="KW-0436">Ligase</keyword>
<comment type="subcellular location">
    <subcellularLocation>
        <location evidence="1">Cytoplasm</location>
    </subcellularLocation>
</comment>
<dbReference type="InterPro" id="IPR004101">
    <property type="entry name" value="Mur_ligase_C"/>
</dbReference>
<keyword evidence="5" id="KW-0547">Nucleotide-binding</keyword>
<dbReference type="Gene3D" id="3.40.1190.10">
    <property type="entry name" value="Mur-like, catalytic domain"/>
    <property type="match status" value="1"/>
</dbReference>
<evidence type="ECO:0000256" key="5">
    <source>
        <dbReference type="ARBA" id="ARBA00022741"/>
    </source>
</evidence>
<name>A0A382PKK3_9ZZZZ</name>
<sequence>ILVSPGIPYDNKFLLEARKLNKKIVTDIEIFLKESKSRNILVTGTNGKTTAVSMITHALKGIFQDEKIISCGNIGIPVLDTLEEENDISVIEVSSFQLEHSNPDNLECEIACLLNVSEDHLDRHASLEEYKEIKEKVFSNCKIKILGEKNRRRNRRHTNYLSNSISFWWWGWTEQTYDSATNMQVLEDIYKDHYKFPFNKHLYTVMAVVLSVVILRNKSKVDRGINFLDKSEGFLERQLDFLEKELDLRDLWAKTAKILNSFELPEHRFEYLGIRKGVHFINDSKATNIHSTLAAIDEVKNRYGKNTTILICGGDSKGQDFSKITKKNLESIKKILIYGVDKK</sequence>
<evidence type="ECO:0000256" key="6">
    <source>
        <dbReference type="ARBA" id="ARBA00022840"/>
    </source>
</evidence>
<accession>A0A382PKK3</accession>
<dbReference type="GO" id="GO:0005524">
    <property type="term" value="F:ATP binding"/>
    <property type="evidence" value="ECO:0007669"/>
    <property type="project" value="UniProtKB-KW"/>
</dbReference>
<dbReference type="GO" id="GO:0051301">
    <property type="term" value="P:cell division"/>
    <property type="evidence" value="ECO:0007669"/>
    <property type="project" value="InterPro"/>
</dbReference>
<evidence type="ECO:0000256" key="2">
    <source>
        <dbReference type="ARBA" id="ARBA00004752"/>
    </source>
</evidence>
<keyword evidence="6" id="KW-0067">ATP-binding</keyword>
<dbReference type="GO" id="GO:0005737">
    <property type="term" value="C:cytoplasm"/>
    <property type="evidence" value="ECO:0007669"/>
    <property type="project" value="UniProtKB-SubCell"/>
</dbReference>
<organism evidence="9">
    <name type="scientific">marine metagenome</name>
    <dbReference type="NCBI Taxonomy" id="408172"/>
    <lineage>
        <taxon>unclassified sequences</taxon>
        <taxon>metagenomes</taxon>
        <taxon>ecological metagenomes</taxon>
    </lineage>
</organism>
<dbReference type="Pfam" id="PF02875">
    <property type="entry name" value="Mur_ligase_C"/>
    <property type="match status" value="1"/>
</dbReference>
<dbReference type="EMBL" id="UINC01107655">
    <property type="protein sequence ID" value="SVC73195.1"/>
    <property type="molecule type" value="Genomic_DNA"/>
</dbReference>
<proteinExistence type="predicted"/>
<dbReference type="SUPFAM" id="SSF53244">
    <property type="entry name" value="MurD-like peptide ligases, peptide-binding domain"/>
    <property type="match status" value="1"/>
</dbReference>
<evidence type="ECO:0000256" key="4">
    <source>
        <dbReference type="ARBA" id="ARBA00022598"/>
    </source>
</evidence>